<evidence type="ECO:0000313" key="7">
    <source>
        <dbReference type="Proteomes" id="UP000813385"/>
    </source>
</evidence>
<dbReference type="OrthoDB" id="4521223at2759"/>
<evidence type="ECO:0000256" key="1">
    <source>
        <dbReference type="ARBA" id="ARBA00004141"/>
    </source>
</evidence>
<feature type="transmembrane region" description="Helical" evidence="5">
    <location>
        <begin position="137"/>
        <end position="163"/>
    </location>
</feature>
<feature type="transmembrane region" description="Helical" evidence="5">
    <location>
        <begin position="175"/>
        <end position="200"/>
    </location>
</feature>
<keyword evidence="7" id="KW-1185">Reference proteome</keyword>
<comment type="caution">
    <text evidence="6">The sequence shown here is derived from an EMBL/GenBank/DDBJ whole genome shotgun (WGS) entry which is preliminary data.</text>
</comment>
<feature type="transmembrane region" description="Helical" evidence="5">
    <location>
        <begin position="32"/>
        <end position="54"/>
    </location>
</feature>
<protein>
    <submittedName>
        <fullName evidence="6">RTA1 like protein</fullName>
    </submittedName>
</protein>
<reference evidence="6" key="1">
    <citation type="journal article" date="2021" name="Nat. Commun.">
        <title>Genetic determinants of endophytism in the Arabidopsis root mycobiome.</title>
        <authorList>
            <person name="Mesny F."/>
            <person name="Miyauchi S."/>
            <person name="Thiergart T."/>
            <person name="Pickel B."/>
            <person name="Atanasova L."/>
            <person name="Karlsson M."/>
            <person name="Huettel B."/>
            <person name="Barry K.W."/>
            <person name="Haridas S."/>
            <person name="Chen C."/>
            <person name="Bauer D."/>
            <person name="Andreopoulos W."/>
            <person name="Pangilinan J."/>
            <person name="LaButti K."/>
            <person name="Riley R."/>
            <person name="Lipzen A."/>
            <person name="Clum A."/>
            <person name="Drula E."/>
            <person name="Henrissat B."/>
            <person name="Kohler A."/>
            <person name="Grigoriev I.V."/>
            <person name="Martin F.M."/>
            <person name="Hacquard S."/>
        </authorList>
    </citation>
    <scope>NUCLEOTIDE SEQUENCE</scope>
    <source>
        <strain evidence="6">MPI-CAGE-AT-0016</strain>
    </source>
</reference>
<dbReference type="EMBL" id="JAGPXD010000003">
    <property type="protein sequence ID" value="KAH7362111.1"/>
    <property type="molecule type" value="Genomic_DNA"/>
</dbReference>
<dbReference type="GO" id="GO:0000324">
    <property type="term" value="C:fungal-type vacuole"/>
    <property type="evidence" value="ECO:0007669"/>
    <property type="project" value="TreeGrafter"/>
</dbReference>
<evidence type="ECO:0000256" key="2">
    <source>
        <dbReference type="ARBA" id="ARBA00022692"/>
    </source>
</evidence>
<keyword evidence="4 5" id="KW-0472">Membrane</keyword>
<dbReference type="Proteomes" id="UP000813385">
    <property type="component" value="Unassembled WGS sequence"/>
</dbReference>
<keyword evidence="3 5" id="KW-1133">Transmembrane helix</keyword>
<evidence type="ECO:0000313" key="6">
    <source>
        <dbReference type="EMBL" id="KAH7362111.1"/>
    </source>
</evidence>
<keyword evidence="2 5" id="KW-0812">Transmembrane</keyword>
<evidence type="ECO:0000256" key="5">
    <source>
        <dbReference type="SAM" id="Phobius"/>
    </source>
</evidence>
<proteinExistence type="predicted"/>
<feature type="transmembrane region" description="Helical" evidence="5">
    <location>
        <begin position="94"/>
        <end position="116"/>
    </location>
</feature>
<gene>
    <name evidence="6" type="ORF">B0T11DRAFT_280195</name>
</gene>
<dbReference type="InterPro" id="IPR007568">
    <property type="entry name" value="RTA1"/>
</dbReference>
<evidence type="ECO:0000256" key="4">
    <source>
        <dbReference type="ARBA" id="ARBA00023136"/>
    </source>
</evidence>
<evidence type="ECO:0000256" key="3">
    <source>
        <dbReference type="ARBA" id="ARBA00022989"/>
    </source>
</evidence>
<organism evidence="6 7">
    <name type="scientific">Plectosphaerella cucumerina</name>
    <dbReference type="NCBI Taxonomy" id="40658"/>
    <lineage>
        <taxon>Eukaryota</taxon>
        <taxon>Fungi</taxon>
        <taxon>Dikarya</taxon>
        <taxon>Ascomycota</taxon>
        <taxon>Pezizomycotina</taxon>
        <taxon>Sordariomycetes</taxon>
        <taxon>Hypocreomycetidae</taxon>
        <taxon>Glomerellales</taxon>
        <taxon>Plectosphaerellaceae</taxon>
        <taxon>Plectosphaerella</taxon>
    </lineage>
</organism>
<sequence length="333" mass="36587">MSNNEPFIPTYETCNEVSPQCPVEATIYGTELSYGAALFFAIAFFLCFLIQLYFGIRARTWSFMIWLGLGTGFEALGYYERTKVARNAWAMNPFIIQYLTLLLSPTLVAAAISVLCKHTVLWYGAQWSVLRPKLYPWVFVGTDFISIGVQIIGGGAVAASASGHGGKTVARLGEIMVIGGVAFQVVNMLVCTALMAAYYIRRRKSTTKASQPPASAVTPGGIALSRDTASEGEAAKVRVFVIAMSVAYIAIIIRCTYRFTENIPAIKRQVMQNEPLFLALDGGMLLVAIGAATFLHPWKFFPFLGVKPNSESYWRINNMEMQAQQHGGGRARQ</sequence>
<dbReference type="PANTHER" id="PTHR31465:SF8">
    <property type="entry name" value="DOMAIN PROTEIN, PUTATIVE (AFU_ORTHOLOGUE AFUA_6G14140)-RELATED"/>
    <property type="match status" value="1"/>
</dbReference>
<feature type="transmembrane region" description="Helical" evidence="5">
    <location>
        <begin position="61"/>
        <end position="79"/>
    </location>
</feature>
<dbReference type="GO" id="GO:0005886">
    <property type="term" value="C:plasma membrane"/>
    <property type="evidence" value="ECO:0007669"/>
    <property type="project" value="TreeGrafter"/>
</dbReference>
<dbReference type="AlphaFoldDB" id="A0A8K0X2X4"/>
<dbReference type="Pfam" id="PF04479">
    <property type="entry name" value="RTA1"/>
    <property type="match status" value="1"/>
</dbReference>
<accession>A0A8K0X2X4</accession>
<dbReference type="PANTHER" id="PTHR31465">
    <property type="entry name" value="PROTEIN RTA1-RELATED"/>
    <property type="match status" value="1"/>
</dbReference>
<name>A0A8K0X2X4_9PEZI</name>
<comment type="subcellular location">
    <subcellularLocation>
        <location evidence="1">Membrane</location>
        <topology evidence="1">Multi-pass membrane protein</topology>
    </subcellularLocation>
</comment>
<feature type="transmembrane region" description="Helical" evidence="5">
    <location>
        <begin position="276"/>
        <end position="298"/>
    </location>
</feature>